<keyword evidence="6" id="KW-0695">RNA-directed DNA polymerase</keyword>
<organism evidence="8 9">
    <name type="scientific">Mucuna pruriens</name>
    <name type="common">Velvet bean</name>
    <name type="synonym">Dolichos pruriens</name>
    <dbReference type="NCBI Taxonomy" id="157652"/>
    <lineage>
        <taxon>Eukaryota</taxon>
        <taxon>Viridiplantae</taxon>
        <taxon>Streptophyta</taxon>
        <taxon>Embryophyta</taxon>
        <taxon>Tracheophyta</taxon>
        <taxon>Spermatophyta</taxon>
        <taxon>Magnoliopsida</taxon>
        <taxon>eudicotyledons</taxon>
        <taxon>Gunneridae</taxon>
        <taxon>Pentapetalae</taxon>
        <taxon>rosids</taxon>
        <taxon>fabids</taxon>
        <taxon>Fabales</taxon>
        <taxon>Fabaceae</taxon>
        <taxon>Papilionoideae</taxon>
        <taxon>50 kb inversion clade</taxon>
        <taxon>NPAAA clade</taxon>
        <taxon>indigoferoid/millettioid clade</taxon>
        <taxon>Phaseoleae</taxon>
        <taxon>Mucuna</taxon>
    </lineage>
</organism>
<dbReference type="AlphaFoldDB" id="A0A371IAV3"/>
<dbReference type="PANTHER" id="PTHR34072:SF57">
    <property type="entry name" value="RNA-DIRECTED DNA POLYMERASE"/>
    <property type="match status" value="1"/>
</dbReference>
<evidence type="ECO:0000256" key="5">
    <source>
        <dbReference type="ARBA" id="ARBA00022801"/>
    </source>
</evidence>
<dbReference type="SUPFAM" id="SSF53098">
    <property type="entry name" value="Ribonuclease H-like"/>
    <property type="match status" value="1"/>
</dbReference>
<evidence type="ECO:0000256" key="2">
    <source>
        <dbReference type="ARBA" id="ARBA00022695"/>
    </source>
</evidence>
<evidence type="ECO:0000313" key="8">
    <source>
        <dbReference type="EMBL" id="RDY12104.1"/>
    </source>
</evidence>
<dbReference type="OrthoDB" id="10055717at2759"/>
<dbReference type="Pfam" id="PF17917">
    <property type="entry name" value="RT_RNaseH"/>
    <property type="match status" value="1"/>
</dbReference>
<dbReference type="GO" id="GO:0004519">
    <property type="term" value="F:endonuclease activity"/>
    <property type="evidence" value="ECO:0007669"/>
    <property type="project" value="UniProtKB-KW"/>
</dbReference>
<keyword evidence="1" id="KW-0808">Transferase</keyword>
<evidence type="ECO:0000259" key="7">
    <source>
        <dbReference type="PROSITE" id="PS50994"/>
    </source>
</evidence>
<dbReference type="InterPro" id="IPR041373">
    <property type="entry name" value="RT_RNaseH"/>
</dbReference>
<name>A0A371IAV3_MUCPR</name>
<protein>
    <submittedName>
        <fullName evidence="8">Retrovirus-related Pol polyprotein from transposon 17.6</fullName>
    </submittedName>
</protein>
<dbReference type="InterPro" id="IPR036397">
    <property type="entry name" value="RNaseH_sf"/>
</dbReference>
<dbReference type="CDD" id="cd09274">
    <property type="entry name" value="RNase_HI_RT_Ty3"/>
    <property type="match status" value="1"/>
</dbReference>
<keyword evidence="2" id="KW-0548">Nucleotidyltransferase</keyword>
<dbReference type="InterPro" id="IPR043502">
    <property type="entry name" value="DNA/RNA_pol_sf"/>
</dbReference>
<comment type="caution">
    <text evidence="8">The sequence shown here is derived from an EMBL/GenBank/DDBJ whole genome shotgun (WGS) entry which is preliminary data.</text>
</comment>
<dbReference type="PROSITE" id="PS50994">
    <property type="entry name" value="INTEGRASE"/>
    <property type="match status" value="1"/>
</dbReference>
<dbReference type="InterPro" id="IPR012337">
    <property type="entry name" value="RNaseH-like_sf"/>
</dbReference>
<dbReference type="FunFam" id="3.10.20.370:FF:000001">
    <property type="entry name" value="Retrovirus-related Pol polyprotein from transposon 17.6-like protein"/>
    <property type="match status" value="1"/>
</dbReference>
<dbReference type="GO" id="GO:0016787">
    <property type="term" value="F:hydrolase activity"/>
    <property type="evidence" value="ECO:0007669"/>
    <property type="project" value="UniProtKB-KW"/>
</dbReference>
<dbReference type="EMBL" id="QJKJ01000528">
    <property type="protein sequence ID" value="RDY12104.1"/>
    <property type="molecule type" value="Genomic_DNA"/>
</dbReference>
<keyword evidence="4" id="KW-0255">Endonuclease</keyword>
<keyword evidence="5" id="KW-0378">Hydrolase</keyword>
<sequence length="286" mass="32327">MCDASNSALGVVLGQQVGKQLHVITYASQTMDPAQVNYTTTEKELLTIVFVLDKFRSYLIGSKVIVFSDYATLKYLLKKPDAKPRLIWWMLLLQEFDLEIKDKKGVENTVADHLSRFGVPKALISDQGSHFCNRVMATLLEKYGVVHQVATAYHPQTNGQAKVFNREIKKLLQKMADPNWNDWSRLLEDALWAHRTAYRTPLGMSPYRIIFGGTRPFVVTNAFPYGTVEVRDVTNNNTFKVNGHQLKSYHEGSILSSKESEVEALTLIEPVIPEDIPEEIPESPNA</sequence>
<dbReference type="InterPro" id="IPR001584">
    <property type="entry name" value="Integrase_cat-core"/>
</dbReference>
<proteinExistence type="predicted"/>
<feature type="non-terminal residue" evidence="8">
    <location>
        <position position="1"/>
    </location>
</feature>
<dbReference type="Gene3D" id="3.10.20.370">
    <property type="match status" value="1"/>
</dbReference>
<evidence type="ECO:0000256" key="3">
    <source>
        <dbReference type="ARBA" id="ARBA00022722"/>
    </source>
</evidence>
<keyword evidence="3" id="KW-0540">Nuclease</keyword>
<evidence type="ECO:0000256" key="6">
    <source>
        <dbReference type="ARBA" id="ARBA00022918"/>
    </source>
</evidence>
<evidence type="ECO:0000313" key="9">
    <source>
        <dbReference type="Proteomes" id="UP000257109"/>
    </source>
</evidence>
<dbReference type="Gene3D" id="3.30.420.10">
    <property type="entry name" value="Ribonuclease H-like superfamily/Ribonuclease H"/>
    <property type="match status" value="1"/>
</dbReference>
<reference evidence="8" key="1">
    <citation type="submission" date="2018-05" db="EMBL/GenBank/DDBJ databases">
        <title>Draft genome of Mucuna pruriens seed.</title>
        <authorList>
            <person name="Nnadi N.E."/>
            <person name="Vos R."/>
            <person name="Hasami M.H."/>
            <person name="Devisetty U.K."/>
            <person name="Aguiy J.C."/>
        </authorList>
    </citation>
    <scope>NUCLEOTIDE SEQUENCE [LARGE SCALE GENOMIC DNA]</scope>
    <source>
        <strain evidence="8">JCA_2017</strain>
    </source>
</reference>
<feature type="domain" description="Integrase catalytic" evidence="7">
    <location>
        <begin position="29"/>
        <end position="214"/>
    </location>
</feature>
<accession>A0A371IAV3</accession>
<dbReference type="PANTHER" id="PTHR34072">
    <property type="entry name" value="ENZYMATIC POLYPROTEIN-RELATED"/>
    <property type="match status" value="1"/>
</dbReference>
<dbReference type="SUPFAM" id="SSF56672">
    <property type="entry name" value="DNA/RNA polymerases"/>
    <property type="match status" value="1"/>
</dbReference>
<evidence type="ECO:0000256" key="4">
    <source>
        <dbReference type="ARBA" id="ARBA00022759"/>
    </source>
</evidence>
<dbReference type="GO" id="GO:0003964">
    <property type="term" value="F:RNA-directed DNA polymerase activity"/>
    <property type="evidence" value="ECO:0007669"/>
    <property type="project" value="UniProtKB-KW"/>
</dbReference>
<dbReference type="Proteomes" id="UP000257109">
    <property type="component" value="Unassembled WGS sequence"/>
</dbReference>
<gene>
    <name evidence="8" type="primary">pol</name>
    <name evidence="8" type="ORF">CR513_03129</name>
</gene>
<dbReference type="GO" id="GO:0015074">
    <property type="term" value="P:DNA integration"/>
    <property type="evidence" value="ECO:0007669"/>
    <property type="project" value="InterPro"/>
</dbReference>
<dbReference type="GO" id="GO:0003676">
    <property type="term" value="F:nucleic acid binding"/>
    <property type="evidence" value="ECO:0007669"/>
    <property type="project" value="InterPro"/>
</dbReference>
<evidence type="ECO:0000256" key="1">
    <source>
        <dbReference type="ARBA" id="ARBA00022679"/>
    </source>
</evidence>
<keyword evidence="9" id="KW-1185">Reference proteome</keyword>